<sequence length="605" mass="70667">MKKIIGVLLFLLFSILAYVFYYIFIDIMFPYLIKNYSLFIGRNFKLSTYSHYVEPLVLSFLFIVVLSLSKRPIFSFIITLFLYIGFIFLNVIKIKYLYSPILPTDLLQLKELMQSKDFFLSILPQLMISLLIFISIFIFVFKYDKTQTLLKFASKYNFIFVISLTIILLIFNNAIKQNLRENGIFYKKNSNLVIHYLTKGFLTSYLQILFYSDKYQEPVNYTEEKIEKIVLKYNLNAKTQTSNDPVNLIVFMVEALTFPNDMGWKTTSPVLSSFSDNNQSKGVVYTPIIGGKSINAEFELLTGFTNRFTIPESLVYREGIKRNIPSLARTLKQFGYRTIALRDEPVDTYGFKKIYNFLGFDKALSFVDMKLNPDPSEKHTSSIDVANKIIEISKKSSPSFIFTFTMSSHAPWNGKDYNSELDFIYPNNINDNVKNEMKGYLNSIQHMDIAIKRLKDYFKTIDEKTAILIVGDHQPHLNVYRDHNYQIMKSQFKDNELAHYIANHQLSAILWKNFDDKSNEFEISMNFLPALLLDVLKIKTCGILKFNKILQQNTNVLTKYIKTDNGFQLNFDEKNMAIINDYELLQYDVIYGENYISKYLDDHCL</sequence>
<dbReference type="PANTHER" id="PTHR47371:SF3">
    <property type="entry name" value="PHOSPHOGLYCEROL TRANSFERASE I"/>
    <property type="match status" value="1"/>
</dbReference>
<dbReference type="InterPro" id="IPR000917">
    <property type="entry name" value="Sulfatase_N"/>
</dbReference>
<feature type="domain" description="Sulfatase N-terminal" evidence="7">
    <location>
        <begin position="247"/>
        <end position="489"/>
    </location>
</feature>
<dbReference type="AlphaFoldDB" id="A0A3B0WY16"/>
<dbReference type="Pfam" id="PF00884">
    <property type="entry name" value="Sulfatase"/>
    <property type="match status" value="1"/>
</dbReference>
<feature type="transmembrane region" description="Helical" evidence="6">
    <location>
        <begin position="49"/>
        <end position="69"/>
    </location>
</feature>
<evidence type="ECO:0000313" key="8">
    <source>
        <dbReference type="EMBL" id="VAW49256.1"/>
    </source>
</evidence>
<dbReference type="InterPro" id="IPR050448">
    <property type="entry name" value="OpgB/LTA_synthase_biosynth"/>
</dbReference>
<comment type="subcellular location">
    <subcellularLocation>
        <location evidence="1">Cell membrane</location>
        <topology evidence="1">Multi-pass membrane protein</topology>
    </subcellularLocation>
</comment>
<dbReference type="PANTHER" id="PTHR47371">
    <property type="entry name" value="LIPOTEICHOIC ACID SYNTHASE"/>
    <property type="match status" value="1"/>
</dbReference>
<reference evidence="8" key="1">
    <citation type="submission" date="2018-06" db="EMBL/GenBank/DDBJ databases">
        <authorList>
            <person name="Zhirakovskaya E."/>
        </authorList>
    </citation>
    <scope>NUCLEOTIDE SEQUENCE</scope>
</reference>
<evidence type="ECO:0000259" key="7">
    <source>
        <dbReference type="Pfam" id="PF00884"/>
    </source>
</evidence>
<name>A0A3B0WY16_9ZZZZ</name>
<dbReference type="InterPro" id="IPR017850">
    <property type="entry name" value="Alkaline_phosphatase_core_sf"/>
</dbReference>
<evidence type="ECO:0000256" key="3">
    <source>
        <dbReference type="ARBA" id="ARBA00022692"/>
    </source>
</evidence>
<organism evidence="8">
    <name type="scientific">hydrothermal vent metagenome</name>
    <dbReference type="NCBI Taxonomy" id="652676"/>
    <lineage>
        <taxon>unclassified sequences</taxon>
        <taxon>metagenomes</taxon>
        <taxon>ecological metagenomes</taxon>
    </lineage>
</organism>
<dbReference type="GO" id="GO:0005886">
    <property type="term" value="C:plasma membrane"/>
    <property type="evidence" value="ECO:0007669"/>
    <property type="project" value="UniProtKB-SubCell"/>
</dbReference>
<keyword evidence="5 6" id="KW-0472">Membrane</keyword>
<feature type="transmembrane region" description="Helical" evidence="6">
    <location>
        <begin position="118"/>
        <end position="141"/>
    </location>
</feature>
<feature type="transmembrane region" description="Helical" evidence="6">
    <location>
        <begin position="153"/>
        <end position="171"/>
    </location>
</feature>
<evidence type="ECO:0000256" key="5">
    <source>
        <dbReference type="ARBA" id="ARBA00023136"/>
    </source>
</evidence>
<keyword evidence="2" id="KW-1003">Cell membrane</keyword>
<protein>
    <recommendedName>
        <fullName evidence="7">Sulfatase N-terminal domain-containing protein</fullName>
    </recommendedName>
</protein>
<dbReference type="SUPFAM" id="SSF53649">
    <property type="entry name" value="Alkaline phosphatase-like"/>
    <property type="match status" value="1"/>
</dbReference>
<accession>A0A3B0WY16</accession>
<evidence type="ECO:0000256" key="4">
    <source>
        <dbReference type="ARBA" id="ARBA00022989"/>
    </source>
</evidence>
<keyword evidence="4 6" id="KW-1133">Transmembrane helix</keyword>
<evidence type="ECO:0000256" key="1">
    <source>
        <dbReference type="ARBA" id="ARBA00004651"/>
    </source>
</evidence>
<keyword evidence="3 6" id="KW-0812">Transmembrane</keyword>
<gene>
    <name evidence="8" type="ORF">MNBD_GAMMA03-11</name>
</gene>
<evidence type="ECO:0000256" key="6">
    <source>
        <dbReference type="SAM" id="Phobius"/>
    </source>
</evidence>
<feature type="transmembrane region" description="Helical" evidence="6">
    <location>
        <begin position="76"/>
        <end position="98"/>
    </location>
</feature>
<dbReference type="Gene3D" id="3.40.720.10">
    <property type="entry name" value="Alkaline Phosphatase, subunit A"/>
    <property type="match status" value="1"/>
</dbReference>
<proteinExistence type="predicted"/>
<dbReference type="EMBL" id="UOFC01000269">
    <property type="protein sequence ID" value="VAW49256.1"/>
    <property type="molecule type" value="Genomic_DNA"/>
</dbReference>
<feature type="transmembrane region" description="Helical" evidence="6">
    <location>
        <begin position="7"/>
        <end position="29"/>
    </location>
</feature>
<evidence type="ECO:0000256" key="2">
    <source>
        <dbReference type="ARBA" id="ARBA00022475"/>
    </source>
</evidence>